<sequence>MRHRILVGVVILDAKCLVLPWWAYPARGLRDFEGRLVAVMGADKAGLVLEERDGGGSSIPVGGGISAAIAWIVMQATISSVVYNEKKRRADDDANQGNDSKRARRANGARRDNAVAQGTLLTRGSYVMVEFPDNDTTECAVWGVEEVLKHLRSNKPMPDINTSQSPSLTLSLVNHLESQREGAVSEGALDGCPIVLKVYQDRDDEFDTLATELEAYQRLAHLRPNVASCEAVVGPLNSTWMALVLQHGGPNVASRGGFTEISWSLLTDLYRTLEKIHRIGIMHASRNVVIAPSGQLCFIDFDRATLNHVGVCCRELVRFCRLIEGDEEDSDDEDGDTEVLSDGDNKDEEDRDDDKDGDTEVLSDGDDEDGDTEALSDSTD</sequence>
<feature type="region of interest" description="Disordered" evidence="1">
    <location>
        <begin position="89"/>
        <end position="111"/>
    </location>
</feature>
<evidence type="ECO:0000256" key="3">
    <source>
        <dbReference type="SAM" id="SignalP"/>
    </source>
</evidence>
<keyword evidence="2" id="KW-0812">Transmembrane</keyword>
<evidence type="ECO:0000313" key="5">
    <source>
        <dbReference type="Proteomes" id="UP001221757"/>
    </source>
</evidence>
<dbReference type="Proteomes" id="UP001221757">
    <property type="component" value="Unassembled WGS sequence"/>
</dbReference>
<evidence type="ECO:0000256" key="2">
    <source>
        <dbReference type="SAM" id="Phobius"/>
    </source>
</evidence>
<keyword evidence="3" id="KW-0732">Signal</keyword>
<evidence type="ECO:0008006" key="6">
    <source>
        <dbReference type="Google" id="ProtNLM"/>
    </source>
</evidence>
<feature type="transmembrane region" description="Helical" evidence="2">
    <location>
        <begin position="59"/>
        <end position="83"/>
    </location>
</feature>
<keyword evidence="2" id="KW-1133">Transmembrane helix</keyword>
<keyword evidence="5" id="KW-1185">Reference proteome</keyword>
<keyword evidence="2" id="KW-0472">Membrane</keyword>
<gene>
    <name evidence="4" type="ORF">B0H17DRAFT_1202931</name>
</gene>
<evidence type="ECO:0000313" key="4">
    <source>
        <dbReference type="EMBL" id="KAJ7688372.1"/>
    </source>
</evidence>
<feature type="region of interest" description="Disordered" evidence="1">
    <location>
        <begin position="327"/>
        <end position="380"/>
    </location>
</feature>
<proteinExistence type="predicted"/>
<dbReference type="SUPFAM" id="SSF56112">
    <property type="entry name" value="Protein kinase-like (PK-like)"/>
    <property type="match status" value="1"/>
</dbReference>
<dbReference type="AlphaFoldDB" id="A0AAD7DCI7"/>
<accession>A0AAD7DCI7</accession>
<dbReference type="EMBL" id="JARKIE010000079">
    <property type="protein sequence ID" value="KAJ7688372.1"/>
    <property type="molecule type" value="Genomic_DNA"/>
</dbReference>
<evidence type="ECO:0000256" key="1">
    <source>
        <dbReference type="SAM" id="MobiDB-lite"/>
    </source>
</evidence>
<comment type="caution">
    <text evidence="4">The sequence shown here is derived from an EMBL/GenBank/DDBJ whole genome shotgun (WGS) entry which is preliminary data.</text>
</comment>
<dbReference type="InterPro" id="IPR011009">
    <property type="entry name" value="Kinase-like_dom_sf"/>
</dbReference>
<organism evidence="4 5">
    <name type="scientific">Mycena rosella</name>
    <name type="common">Pink bonnet</name>
    <name type="synonym">Agaricus rosellus</name>
    <dbReference type="NCBI Taxonomy" id="1033263"/>
    <lineage>
        <taxon>Eukaryota</taxon>
        <taxon>Fungi</taxon>
        <taxon>Dikarya</taxon>
        <taxon>Basidiomycota</taxon>
        <taxon>Agaricomycotina</taxon>
        <taxon>Agaricomycetes</taxon>
        <taxon>Agaricomycetidae</taxon>
        <taxon>Agaricales</taxon>
        <taxon>Marasmiineae</taxon>
        <taxon>Mycenaceae</taxon>
        <taxon>Mycena</taxon>
    </lineage>
</organism>
<name>A0AAD7DCI7_MYCRO</name>
<reference evidence="4" key="1">
    <citation type="submission" date="2023-03" db="EMBL/GenBank/DDBJ databases">
        <title>Massive genome expansion in bonnet fungi (Mycena s.s.) driven by repeated elements and novel gene families across ecological guilds.</title>
        <authorList>
            <consortium name="Lawrence Berkeley National Laboratory"/>
            <person name="Harder C.B."/>
            <person name="Miyauchi S."/>
            <person name="Viragh M."/>
            <person name="Kuo A."/>
            <person name="Thoen E."/>
            <person name="Andreopoulos B."/>
            <person name="Lu D."/>
            <person name="Skrede I."/>
            <person name="Drula E."/>
            <person name="Henrissat B."/>
            <person name="Morin E."/>
            <person name="Kohler A."/>
            <person name="Barry K."/>
            <person name="LaButti K."/>
            <person name="Morin E."/>
            <person name="Salamov A."/>
            <person name="Lipzen A."/>
            <person name="Mereny Z."/>
            <person name="Hegedus B."/>
            <person name="Baldrian P."/>
            <person name="Stursova M."/>
            <person name="Weitz H."/>
            <person name="Taylor A."/>
            <person name="Grigoriev I.V."/>
            <person name="Nagy L.G."/>
            <person name="Martin F."/>
            <person name="Kauserud H."/>
        </authorList>
    </citation>
    <scope>NUCLEOTIDE SEQUENCE</scope>
    <source>
        <strain evidence="4">CBHHK067</strain>
    </source>
</reference>
<protein>
    <recommendedName>
        <fullName evidence="6">Protein kinase domain-containing protein</fullName>
    </recommendedName>
</protein>
<feature type="chain" id="PRO_5042221312" description="Protein kinase domain-containing protein" evidence="3">
    <location>
        <begin position="29"/>
        <end position="380"/>
    </location>
</feature>
<feature type="signal peptide" evidence="3">
    <location>
        <begin position="1"/>
        <end position="28"/>
    </location>
</feature>